<dbReference type="InterPro" id="IPR023214">
    <property type="entry name" value="HAD_sf"/>
</dbReference>
<dbReference type="NCBIfam" id="TIGR01488">
    <property type="entry name" value="HAD-SF-IB"/>
    <property type="match status" value="1"/>
</dbReference>
<accession>T1AZ82</accession>
<dbReference type="Pfam" id="PF12710">
    <property type="entry name" value="HAD"/>
    <property type="match status" value="1"/>
</dbReference>
<proteinExistence type="predicted"/>
<dbReference type="InterPro" id="IPR036412">
    <property type="entry name" value="HAD-like_sf"/>
</dbReference>
<dbReference type="SUPFAM" id="SSF56784">
    <property type="entry name" value="HAD-like"/>
    <property type="match status" value="1"/>
</dbReference>
<protein>
    <submittedName>
        <fullName evidence="1">2-hydroxy-3-keto-5-methylthiopentenyl-1-phosphate phosphatase</fullName>
    </submittedName>
</protein>
<evidence type="ECO:0000313" key="1">
    <source>
        <dbReference type="EMBL" id="EQD47420.1"/>
    </source>
</evidence>
<reference evidence="1" key="1">
    <citation type="submission" date="2013-08" db="EMBL/GenBank/DDBJ databases">
        <authorList>
            <person name="Mendez C."/>
            <person name="Richter M."/>
            <person name="Ferrer M."/>
            <person name="Sanchez J."/>
        </authorList>
    </citation>
    <scope>NUCLEOTIDE SEQUENCE</scope>
</reference>
<gene>
    <name evidence="1" type="ORF">B1B_12349</name>
</gene>
<comment type="caution">
    <text evidence="1">The sequence shown here is derived from an EMBL/GenBank/DDBJ whole genome shotgun (WGS) entry which is preliminary data.</text>
</comment>
<dbReference type="AlphaFoldDB" id="T1AZ82"/>
<feature type="non-terminal residue" evidence="1">
    <location>
        <position position="162"/>
    </location>
</feature>
<name>T1AZ82_9ZZZZ</name>
<dbReference type="EMBL" id="AUZY01008079">
    <property type="protein sequence ID" value="EQD47420.1"/>
    <property type="molecule type" value="Genomic_DNA"/>
</dbReference>
<sequence>MSVDFDGTLVEGNVAKLLVSEFIPDGDGLADTIDRALHEGRITLREAWARQTALLPWDRYDEMIRFVRERVPLRAGAREFVALAQAYRIPVTVVSGGLDFYIHEILDRDRLALPVRSDRLTGVPEGRPRLEYPHGHRTCRECGTCKAGIVTDGFGGSTTVFI</sequence>
<reference evidence="1" key="2">
    <citation type="journal article" date="2014" name="ISME J.">
        <title>Microbial stratification in low pH oxic and suboxic macroscopic growths along an acid mine drainage.</title>
        <authorList>
            <person name="Mendez-Garcia C."/>
            <person name="Mesa V."/>
            <person name="Sprenger R.R."/>
            <person name="Richter M."/>
            <person name="Diez M.S."/>
            <person name="Solano J."/>
            <person name="Bargiela R."/>
            <person name="Golyshina O.V."/>
            <person name="Manteca A."/>
            <person name="Ramos J.L."/>
            <person name="Gallego J.R."/>
            <person name="Llorente I."/>
            <person name="Martins Dos Santos V.A."/>
            <person name="Jensen O.N."/>
            <person name="Pelaez A.I."/>
            <person name="Sanchez J."/>
            <person name="Ferrer M."/>
        </authorList>
    </citation>
    <scope>NUCLEOTIDE SEQUENCE</scope>
</reference>
<organism evidence="1">
    <name type="scientific">mine drainage metagenome</name>
    <dbReference type="NCBI Taxonomy" id="410659"/>
    <lineage>
        <taxon>unclassified sequences</taxon>
        <taxon>metagenomes</taxon>
        <taxon>ecological metagenomes</taxon>
    </lineage>
</organism>
<dbReference type="Gene3D" id="3.40.50.1000">
    <property type="entry name" value="HAD superfamily/HAD-like"/>
    <property type="match status" value="1"/>
</dbReference>